<organism evidence="1">
    <name type="scientific">Oryza punctata</name>
    <name type="common">Red rice</name>
    <dbReference type="NCBI Taxonomy" id="4537"/>
    <lineage>
        <taxon>Eukaryota</taxon>
        <taxon>Viridiplantae</taxon>
        <taxon>Streptophyta</taxon>
        <taxon>Embryophyta</taxon>
        <taxon>Tracheophyta</taxon>
        <taxon>Spermatophyta</taxon>
        <taxon>Magnoliopsida</taxon>
        <taxon>Liliopsida</taxon>
        <taxon>Poales</taxon>
        <taxon>Poaceae</taxon>
        <taxon>BOP clade</taxon>
        <taxon>Oryzoideae</taxon>
        <taxon>Oryzeae</taxon>
        <taxon>Oryzinae</taxon>
        <taxon>Oryza</taxon>
    </lineage>
</organism>
<name>A0A0E0MBR5_ORYPU</name>
<dbReference type="AlphaFoldDB" id="A0A0E0MBR5"/>
<evidence type="ECO:0000313" key="1">
    <source>
        <dbReference type="EnsemblPlants" id="OPUNC11G00960.1"/>
    </source>
</evidence>
<reference evidence="1" key="2">
    <citation type="submission" date="2018-05" db="EMBL/GenBank/DDBJ databases">
        <title>OpunRS2 (Oryza punctata Reference Sequence Version 2).</title>
        <authorList>
            <person name="Zhang J."/>
            <person name="Kudrna D."/>
            <person name="Lee S."/>
            <person name="Talag J."/>
            <person name="Welchert J."/>
            <person name="Wing R.A."/>
        </authorList>
    </citation>
    <scope>NUCLEOTIDE SEQUENCE [LARGE SCALE GENOMIC DNA]</scope>
</reference>
<sequence length="79" mass="8592">MNRVGWSRFALAGGAHLFRRLLPDTQMDGENTLVGKYKNMGTLTPSIQGTVTLASGWLYITLGKECGYDNQGLRAEGVS</sequence>
<dbReference type="HOGENOM" id="CLU_2610193_0_0_1"/>
<evidence type="ECO:0000313" key="2">
    <source>
        <dbReference type="Proteomes" id="UP000026962"/>
    </source>
</evidence>
<proteinExistence type="predicted"/>
<reference evidence="1" key="1">
    <citation type="submission" date="2015-04" db="UniProtKB">
        <authorList>
            <consortium name="EnsemblPlants"/>
        </authorList>
    </citation>
    <scope>IDENTIFICATION</scope>
</reference>
<dbReference type="EnsemblPlants" id="OPUNC11G00960.1">
    <property type="protein sequence ID" value="OPUNC11G00960.1"/>
    <property type="gene ID" value="OPUNC11G00960"/>
</dbReference>
<protein>
    <submittedName>
        <fullName evidence="1">Uncharacterized protein</fullName>
    </submittedName>
</protein>
<dbReference type="Proteomes" id="UP000026962">
    <property type="component" value="Chromosome 11"/>
</dbReference>
<accession>A0A0E0MBR5</accession>
<dbReference type="Gramene" id="OPUNC11G00960.1">
    <property type="protein sequence ID" value="OPUNC11G00960.1"/>
    <property type="gene ID" value="OPUNC11G00960"/>
</dbReference>
<keyword evidence="2" id="KW-1185">Reference proteome</keyword>